<comment type="caution">
    <text evidence="3">The sequence shown here is derived from an EMBL/GenBank/DDBJ whole genome shotgun (WGS) entry which is preliminary data.</text>
</comment>
<dbReference type="SMART" id="SM00646">
    <property type="entry name" value="Ami_3"/>
    <property type="match status" value="1"/>
</dbReference>
<dbReference type="GeneID" id="78276366"/>
<dbReference type="EMBL" id="MPKA01000106">
    <property type="protein sequence ID" value="OLU44500.1"/>
    <property type="molecule type" value="Genomic_DNA"/>
</dbReference>
<name>A0A1U7NK85_9FIRM</name>
<keyword evidence="4" id="KW-1185">Reference proteome</keyword>
<dbReference type="Pfam" id="PF01520">
    <property type="entry name" value="Amidase_3"/>
    <property type="match status" value="1"/>
</dbReference>
<dbReference type="InterPro" id="IPR002508">
    <property type="entry name" value="MurNAc-LAA_cat"/>
</dbReference>
<dbReference type="SUPFAM" id="SSF53187">
    <property type="entry name" value="Zn-dependent exopeptidases"/>
    <property type="match status" value="1"/>
</dbReference>
<dbReference type="GO" id="GO:0030288">
    <property type="term" value="C:outer membrane-bounded periplasmic space"/>
    <property type="evidence" value="ECO:0007669"/>
    <property type="project" value="TreeGrafter"/>
</dbReference>
<evidence type="ECO:0000313" key="3">
    <source>
        <dbReference type="EMBL" id="OLU44500.1"/>
    </source>
</evidence>
<dbReference type="PANTHER" id="PTHR30404:SF0">
    <property type="entry name" value="N-ACETYLMURAMOYL-L-ALANINE AMIDASE AMIC"/>
    <property type="match status" value="1"/>
</dbReference>
<reference evidence="3 4" key="1">
    <citation type="submission" date="2016-11" db="EMBL/GenBank/DDBJ databases">
        <title>Description of two novel members of the family Erysipelotrichaceae: Ileibacterium lipovorans gen. nov., sp. nov. and Dubosiella newyorkensis, gen. nov., sp. nov.</title>
        <authorList>
            <person name="Cox L.M."/>
            <person name="Sohn J."/>
            <person name="Tyrrell K.L."/>
            <person name="Citron D.M."/>
            <person name="Lawson P.A."/>
            <person name="Patel N.B."/>
            <person name="Iizumi T."/>
            <person name="Perez-Perez G.I."/>
            <person name="Goldstein E.J."/>
            <person name="Blaser M.J."/>
        </authorList>
    </citation>
    <scope>NUCLEOTIDE SEQUENCE [LARGE SCALE GENOMIC DNA]</scope>
    <source>
        <strain evidence="3 4">NYU-BL-A4</strain>
    </source>
</reference>
<organism evidence="3 4">
    <name type="scientific">Dubosiella newyorkensis</name>
    <dbReference type="NCBI Taxonomy" id="1862672"/>
    <lineage>
        <taxon>Bacteria</taxon>
        <taxon>Bacillati</taxon>
        <taxon>Bacillota</taxon>
        <taxon>Erysipelotrichia</taxon>
        <taxon>Erysipelotrichales</taxon>
        <taxon>Erysipelotrichaceae</taxon>
        <taxon>Dubosiella</taxon>
    </lineage>
</organism>
<dbReference type="Gene3D" id="3.40.630.40">
    <property type="entry name" value="Zn-dependent exopeptidases"/>
    <property type="match status" value="1"/>
</dbReference>
<keyword evidence="1" id="KW-0378">Hydrolase</keyword>
<dbReference type="InterPro" id="IPR050695">
    <property type="entry name" value="N-acetylmuramoyl_amidase_3"/>
</dbReference>
<evidence type="ECO:0000256" key="1">
    <source>
        <dbReference type="ARBA" id="ARBA00022801"/>
    </source>
</evidence>
<dbReference type="Proteomes" id="UP000186705">
    <property type="component" value="Unassembled WGS sequence"/>
</dbReference>
<dbReference type="RefSeq" id="WP_076342197.1">
    <property type="nucleotide sequence ID" value="NZ_CAJTMI010000002.1"/>
</dbReference>
<dbReference type="STRING" id="1862672.BO225_10490"/>
<dbReference type="GO" id="GO:0009253">
    <property type="term" value="P:peptidoglycan catabolic process"/>
    <property type="evidence" value="ECO:0007669"/>
    <property type="project" value="InterPro"/>
</dbReference>
<dbReference type="CDD" id="cd02696">
    <property type="entry name" value="MurNAc-LAA"/>
    <property type="match status" value="1"/>
</dbReference>
<dbReference type="OrthoDB" id="9806267at2"/>
<sequence length="239" mass="26318">MKRAVFFLVIGIFVALVLQPNLVAKTPEQNIRVPQVREDNPITNDDVSSIPSKRSIKIGIDAGHGGEDLGYTGNNEIPEKDINLEIAKQVGKKLRAAGYEVIYTREDDQVAHSDEASENASRLANMKAQNVDVLLSFQASNSNDATMKGFTIFTRPDPLSETLADEIGKELVTINVSTFTGVDTDHYSNFSILADPEVKTLLIDLGYLSNVEDYDRLQDPAYQEKIGQAITNAFNQAIE</sequence>
<evidence type="ECO:0000313" key="4">
    <source>
        <dbReference type="Proteomes" id="UP000186705"/>
    </source>
</evidence>
<dbReference type="GO" id="GO:0008745">
    <property type="term" value="F:N-acetylmuramoyl-L-alanine amidase activity"/>
    <property type="evidence" value="ECO:0007669"/>
    <property type="project" value="InterPro"/>
</dbReference>
<gene>
    <name evidence="3" type="ORF">BO225_10490</name>
</gene>
<protein>
    <recommendedName>
        <fullName evidence="2">MurNAc-LAA domain-containing protein</fullName>
    </recommendedName>
</protein>
<accession>A0A1U7NK85</accession>
<evidence type="ECO:0000259" key="2">
    <source>
        <dbReference type="SMART" id="SM00646"/>
    </source>
</evidence>
<dbReference type="AlphaFoldDB" id="A0A1U7NK85"/>
<dbReference type="PANTHER" id="PTHR30404">
    <property type="entry name" value="N-ACETYLMURAMOYL-L-ALANINE AMIDASE"/>
    <property type="match status" value="1"/>
</dbReference>
<feature type="domain" description="MurNAc-LAA" evidence="2">
    <location>
        <begin position="124"/>
        <end position="235"/>
    </location>
</feature>
<proteinExistence type="predicted"/>